<reference evidence="2 3" key="1">
    <citation type="submission" date="2021-06" db="EMBL/GenBank/DDBJ databases">
        <title>Caerostris extrusa draft genome.</title>
        <authorList>
            <person name="Kono N."/>
            <person name="Arakawa K."/>
        </authorList>
    </citation>
    <scope>NUCLEOTIDE SEQUENCE [LARGE SCALE GENOMIC DNA]</scope>
</reference>
<dbReference type="Proteomes" id="UP001054945">
    <property type="component" value="Unassembled WGS sequence"/>
</dbReference>
<keyword evidence="1" id="KW-0812">Transmembrane</keyword>
<keyword evidence="1" id="KW-0472">Membrane</keyword>
<evidence type="ECO:0000313" key="2">
    <source>
        <dbReference type="EMBL" id="GIY33114.1"/>
    </source>
</evidence>
<accession>A0AAV4SJF1</accession>
<keyword evidence="3" id="KW-1185">Reference proteome</keyword>
<feature type="transmembrane region" description="Helical" evidence="1">
    <location>
        <begin position="17"/>
        <end position="35"/>
    </location>
</feature>
<evidence type="ECO:0000313" key="3">
    <source>
        <dbReference type="Proteomes" id="UP001054945"/>
    </source>
</evidence>
<proteinExistence type="predicted"/>
<dbReference type="EMBL" id="BPLR01009592">
    <property type="protein sequence ID" value="GIY33114.1"/>
    <property type="molecule type" value="Genomic_DNA"/>
</dbReference>
<protein>
    <submittedName>
        <fullName evidence="2">Transporter slc-17.2</fullName>
    </submittedName>
</protein>
<feature type="transmembrane region" description="Helical" evidence="1">
    <location>
        <begin position="42"/>
        <end position="61"/>
    </location>
</feature>
<evidence type="ECO:0000256" key="1">
    <source>
        <dbReference type="SAM" id="Phobius"/>
    </source>
</evidence>
<name>A0AAV4SJF1_CAEEX</name>
<dbReference type="InterPro" id="IPR036259">
    <property type="entry name" value="MFS_trans_sf"/>
</dbReference>
<feature type="transmembrane region" description="Helical" evidence="1">
    <location>
        <begin position="73"/>
        <end position="92"/>
    </location>
</feature>
<dbReference type="AlphaFoldDB" id="A0AAV4SJF1"/>
<comment type="caution">
    <text evidence="2">The sequence shown here is derived from an EMBL/GenBank/DDBJ whole genome shotgun (WGS) entry which is preliminary data.</text>
</comment>
<gene>
    <name evidence="2" type="primary">C38C10.2</name>
    <name evidence="2" type="ORF">CEXT_520031</name>
</gene>
<organism evidence="2 3">
    <name type="scientific">Caerostris extrusa</name>
    <name type="common">Bark spider</name>
    <name type="synonym">Caerostris bankana</name>
    <dbReference type="NCBI Taxonomy" id="172846"/>
    <lineage>
        <taxon>Eukaryota</taxon>
        <taxon>Metazoa</taxon>
        <taxon>Ecdysozoa</taxon>
        <taxon>Arthropoda</taxon>
        <taxon>Chelicerata</taxon>
        <taxon>Arachnida</taxon>
        <taxon>Araneae</taxon>
        <taxon>Araneomorphae</taxon>
        <taxon>Entelegynae</taxon>
        <taxon>Araneoidea</taxon>
        <taxon>Araneidae</taxon>
        <taxon>Caerostris</taxon>
    </lineage>
</organism>
<keyword evidence="1" id="KW-1133">Transmembrane helix</keyword>
<dbReference type="SUPFAM" id="SSF103473">
    <property type="entry name" value="MFS general substrate transporter"/>
    <property type="match status" value="1"/>
</dbReference>
<sequence>MKSNSPQDNSLHKFTRHANSIVACLGFTGVLYAGCDSTLNTIAFILGGLCGDFAIFGVALAPSDIAPNLRGTLAGIMSFFGSTPYFLLPWIIGKIYKTRVYVIFGTTKPQQWGKDDDGHTSKSTTEQQSKQLIEIYSTTDYILDS</sequence>